<organism evidence="4 5">
    <name type="scientific">Clostridium oryzae</name>
    <dbReference type="NCBI Taxonomy" id="1450648"/>
    <lineage>
        <taxon>Bacteria</taxon>
        <taxon>Bacillati</taxon>
        <taxon>Bacillota</taxon>
        <taxon>Clostridia</taxon>
        <taxon>Eubacteriales</taxon>
        <taxon>Clostridiaceae</taxon>
        <taxon>Clostridium</taxon>
    </lineage>
</organism>
<dbReference type="AlphaFoldDB" id="A0A1V4IYN1"/>
<dbReference type="PANTHER" id="PTHR30244:SF34">
    <property type="entry name" value="DTDP-4-AMINO-4,6-DIDEOXYGALACTOSE TRANSAMINASE"/>
    <property type="match status" value="1"/>
</dbReference>
<keyword evidence="4" id="KW-0808">Transferase</keyword>
<sequence length="391" mass="44467">MKEFIKRHEFLPYSSPMLDSDEFDAVLDVLKSRWLAKGPRTVEFEQKFAEYIGAKHAVAVNSCTAALHLSLLAAAIKQGDEVITTTMTFASTVNTIVHVGAIPVLVDVDPENFLIDPDRIEEKITDRTRAIVPVHYAGKACNMDKIKELAEKYKLFISEDAAHGLCTRYKGQLIGSESTAASFSFYATKNICTGEGGMLLTNREDIYQKAKLLSCHGMSSEAWKRYNRGGSWEYDIEEPGYKYNMFDIQAALGIKQLEKLESMQQRRRHIAQKYTEAFNDEEAVEVPRVPVNTENSWHLYIVQINSSLLKIKRNEVIAELNSLNIGTSVHFIPVHLMSYYRRTYGYGIGDFPVAEKYYNSIISLPLYPSMSDEDVDYVISAVKYIIKKYRK</sequence>
<accession>A0A1V4IYN1</accession>
<evidence type="ECO:0000313" key="5">
    <source>
        <dbReference type="Proteomes" id="UP000190080"/>
    </source>
</evidence>
<comment type="caution">
    <text evidence="4">The sequence shown here is derived from an EMBL/GenBank/DDBJ whole genome shotgun (WGS) entry which is preliminary data.</text>
</comment>
<reference evidence="4 5" key="1">
    <citation type="submission" date="2017-03" db="EMBL/GenBank/DDBJ databases">
        <title>Genome sequence of Clostridium oryzae DSM 28571.</title>
        <authorList>
            <person name="Poehlein A."/>
            <person name="Daniel R."/>
        </authorList>
    </citation>
    <scope>NUCLEOTIDE SEQUENCE [LARGE SCALE GENOMIC DNA]</scope>
    <source>
        <strain evidence="4 5">DSM 28571</strain>
    </source>
</reference>
<dbReference type="InterPro" id="IPR000653">
    <property type="entry name" value="DegT/StrS_aminotransferase"/>
</dbReference>
<keyword evidence="4" id="KW-0032">Aminotransferase</keyword>
<dbReference type="EC" id="2.6.1.87" evidence="4"/>
<evidence type="ECO:0000313" key="4">
    <source>
        <dbReference type="EMBL" id="OPJ65046.1"/>
    </source>
</evidence>
<dbReference type="Pfam" id="PF01041">
    <property type="entry name" value="DegT_DnrJ_EryC1"/>
    <property type="match status" value="1"/>
</dbReference>
<dbReference type="PIRSF" id="PIRSF000390">
    <property type="entry name" value="PLP_StrS"/>
    <property type="match status" value="1"/>
</dbReference>
<evidence type="ECO:0000256" key="2">
    <source>
        <dbReference type="PIRSR" id="PIRSR000390-2"/>
    </source>
</evidence>
<dbReference type="InterPro" id="IPR015422">
    <property type="entry name" value="PyrdxlP-dep_Trfase_small"/>
</dbReference>
<gene>
    <name evidence="4" type="primary">arnB_1</name>
    <name evidence="4" type="ORF">CLORY_00460</name>
</gene>
<keyword evidence="5" id="KW-1185">Reference proteome</keyword>
<dbReference type="GO" id="GO:0099620">
    <property type="term" value="F:UDP-4-amino-4-deoxy-L-arabinose aminotransferase"/>
    <property type="evidence" value="ECO:0007669"/>
    <property type="project" value="UniProtKB-EC"/>
</dbReference>
<dbReference type="GO" id="GO:0030170">
    <property type="term" value="F:pyridoxal phosphate binding"/>
    <property type="evidence" value="ECO:0007669"/>
    <property type="project" value="TreeGrafter"/>
</dbReference>
<dbReference type="STRING" id="1450648.CLORY_00460"/>
<protein>
    <submittedName>
        <fullName evidence="4">UDP-4-amino-4-deoxy-L-arabinose--oxoglutarate aminotransferase</fullName>
        <ecNumber evidence="4">2.6.1.87</ecNumber>
    </submittedName>
</protein>
<dbReference type="EMBL" id="MZGV01000001">
    <property type="protein sequence ID" value="OPJ65046.1"/>
    <property type="molecule type" value="Genomic_DNA"/>
</dbReference>
<dbReference type="InterPro" id="IPR015424">
    <property type="entry name" value="PyrdxlP-dep_Trfase"/>
</dbReference>
<evidence type="ECO:0000256" key="1">
    <source>
        <dbReference type="PIRSR" id="PIRSR000390-1"/>
    </source>
</evidence>
<comment type="similarity">
    <text evidence="3">Belongs to the DegT/DnrJ/EryC1 family.</text>
</comment>
<dbReference type="PANTHER" id="PTHR30244">
    <property type="entry name" value="TRANSAMINASE"/>
    <property type="match status" value="1"/>
</dbReference>
<dbReference type="InterPro" id="IPR015421">
    <property type="entry name" value="PyrdxlP-dep_Trfase_major"/>
</dbReference>
<dbReference type="Proteomes" id="UP000190080">
    <property type="component" value="Unassembled WGS sequence"/>
</dbReference>
<dbReference type="Gene3D" id="3.40.640.10">
    <property type="entry name" value="Type I PLP-dependent aspartate aminotransferase-like (Major domain)"/>
    <property type="match status" value="1"/>
</dbReference>
<dbReference type="RefSeq" id="WP_242954269.1">
    <property type="nucleotide sequence ID" value="NZ_MZGV01000001.1"/>
</dbReference>
<name>A0A1V4IYN1_9CLOT</name>
<feature type="modified residue" description="N6-(pyridoxal phosphate)lysine" evidence="2">
    <location>
        <position position="189"/>
    </location>
</feature>
<feature type="active site" description="Proton acceptor" evidence="1">
    <location>
        <position position="189"/>
    </location>
</feature>
<dbReference type="SUPFAM" id="SSF53383">
    <property type="entry name" value="PLP-dependent transferases"/>
    <property type="match status" value="1"/>
</dbReference>
<proteinExistence type="inferred from homology"/>
<evidence type="ECO:0000256" key="3">
    <source>
        <dbReference type="RuleBase" id="RU004508"/>
    </source>
</evidence>
<dbReference type="CDD" id="cd00616">
    <property type="entry name" value="AHBA_syn"/>
    <property type="match status" value="1"/>
</dbReference>
<dbReference type="Gene3D" id="3.90.1150.10">
    <property type="entry name" value="Aspartate Aminotransferase, domain 1"/>
    <property type="match status" value="1"/>
</dbReference>
<dbReference type="GO" id="GO:0000271">
    <property type="term" value="P:polysaccharide biosynthetic process"/>
    <property type="evidence" value="ECO:0007669"/>
    <property type="project" value="TreeGrafter"/>
</dbReference>
<keyword evidence="2 3" id="KW-0663">Pyridoxal phosphate</keyword>